<dbReference type="SUPFAM" id="SSF53756">
    <property type="entry name" value="UDP-Glycosyltransferase/glycogen phosphorylase"/>
    <property type="match status" value="1"/>
</dbReference>
<dbReference type="InterPro" id="IPR010610">
    <property type="entry name" value="EryCIII-like_C"/>
</dbReference>
<dbReference type="OrthoDB" id="3253247at2"/>
<proteinExistence type="predicted"/>
<dbReference type="AlphaFoldDB" id="A0A4R4YDS9"/>
<gene>
    <name evidence="2" type="ORF">E1288_28890</name>
</gene>
<comment type="caution">
    <text evidence="2">The sequence shown here is derived from an EMBL/GenBank/DDBJ whole genome shotgun (WGS) entry which is preliminary data.</text>
</comment>
<dbReference type="InterPro" id="IPR050426">
    <property type="entry name" value="Glycosyltransferase_28"/>
</dbReference>
<evidence type="ECO:0000313" key="3">
    <source>
        <dbReference type="Proteomes" id="UP000294947"/>
    </source>
</evidence>
<dbReference type="GO" id="GO:0016757">
    <property type="term" value="F:glycosyltransferase activity"/>
    <property type="evidence" value="ECO:0007669"/>
    <property type="project" value="UniProtKB-ARBA"/>
</dbReference>
<dbReference type="PANTHER" id="PTHR48050:SF13">
    <property type="entry name" value="STEROL 3-BETA-GLUCOSYLTRANSFERASE UGT80A2"/>
    <property type="match status" value="1"/>
</dbReference>
<accession>A0A4R4YDS9</accession>
<dbReference type="EMBL" id="SMKW01000045">
    <property type="protein sequence ID" value="TDD42736.1"/>
    <property type="molecule type" value="Genomic_DNA"/>
</dbReference>
<feature type="domain" description="Erythromycin biosynthesis protein CIII-like C-terminal" evidence="1">
    <location>
        <begin position="1"/>
        <end position="89"/>
    </location>
</feature>
<dbReference type="Pfam" id="PF06722">
    <property type="entry name" value="EryCIII-like_C"/>
    <property type="match status" value="1"/>
</dbReference>
<name>A0A4R4YDS9_9PSEU</name>
<evidence type="ECO:0000313" key="2">
    <source>
        <dbReference type="EMBL" id="TDD42736.1"/>
    </source>
</evidence>
<dbReference type="Proteomes" id="UP000294947">
    <property type="component" value="Unassembled WGS sequence"/>
</dbReference>
<dbReference type="PANTHER" id="PTHR48050">
    <property type="entry name" value="STEROL 3-BETA-GLUCOSYLTRANSFERASE"/>
    <property type="match status" value="1"/>
</dbReference>
<dbReference type="Gene3D" id="3.40.50.2000">
    <property type="entry name" value="Glycogen Phosphorylase B"/>
    <property type="match status" value="1"/>
</dbReference>
<protein>
    <recommendedName>
        <fullName evidence="1">Erythromycin biosynthesis protein CIII-like C-terminal domain-containing protein</fullName>
    </recommendedName>
</protein>
<organism evidence="2 3">
    <name type="scientific">Saccharopolyspora elongata</name>
    <dbReference type="NCBI Taxonomy" id="2530387"/>
    <lineage>
        <taxon>Bacteria</taxon>
        <taxon>Bacillati</taxon>
        <taxon>Actinomycetota</taxon>
        <taxon>Actinomycetes</taxon>
        <taxon>Pseudonocardiales</taxon>
        <taxon>Pseudonocardiaceae</taxon>
        <taxon>Saccharopolyspora</taxon>
    </lineage>
</organism>
<reference evidence="2 3" key="1">
    <citation type="submission" date="2019-03" db="EMBL/GenBank/DDBJ databases">
        <title>Draft genome sequences of novel Actinobacteria.</title>
        <authorList>
            <person name="Sahin N."/>
            <person name="Ay H."/>
            <person name="Saygin H."/>
        </authorList>
    </citation>
    <scope>NUCLEOTIDE SEQUENCE [LARGE SCALE GENOMIC DNA]</scope>
    <source>
        <strain evidence="2 3">7K502</strain>
    </source>
</reference>
<evidence type="ECO:0000259" key="1">
    <source>
        <dbReference type="Pfam" id="PF06722"/>
    </source>
</evidence>
<keyword evidence="3" id="KW-1185">Reference proteome</keyword>
<sequence>MVHHAGAGTTGAAVRAGVPSTGVPVFADQPLWSARLASLEVGPAPVPMRRLTANRLADAMRQSLAAPRYAVNASRLAETVRAEDGAEPVLAALESIR</sequence>